<gene>
    <name evidence="2" type="ORF">A2786_02590</name>
</gene>
<dbReference type="EMBL" id="MHCJ01000003">
    <property type="protein sequence ID" value="OGY18367.1"/>
    <property type="molecule type" value="Genomic_DNA"/>
</dbReference>
<evidence type="ECO:0000256" key="1">
    <source>
        <dbReference type="SAM" id="Phobius"/>
    </source>
</evidence>
<accession>A0A1G1VT31</accession>
<proteinExistence type="predicted"/>
<keyword evidence="1" id="KW-0812">Transmembrane</keyword>
<dbReference type="InterPro" id="IPR007165">
    <property type="entry name" value="Phage_holin_4_2"/>
</dbReference>
<comment type="caution">
    <text evidence="2">The sequence shown here is derived from an EMBL/GenBank/DDBJ whole genome shotgun (WGS) entry which is preliminary data.</text>
</comment>
<evidence type="ECO:0000313" key="3">
    <source>
        <dbReference type="Proteomes" id="UP000179233"/>
    </source>
</evidence>
<dbReference type="AlphaFoldDB" id="A0A1G1VT31"/>
<name>A0A1G1VT31_9BACT</name>
<dbReference type="PANTHER" id="PTHR37309:SF1">
    <property type="entry name" value="SLR0284 PROTEIN"/>
    <property type="match status" value="1"/>
</dbReference>
<feature type="transmembrane region" description="Helical" evidence="1">
    <location>
        <begin position="111"/>
        <end position="131"/>
    </location>
</feature>
<sequence length="135" mass="14876">MKSLLRSFIISLASLQSAILLIPGVSNNGGTKSLVLATLVLGLMNRLIRPLISLLLLPVNLITMGAFRWIVNVMVLFLLTLAVSQIKITSFTFPGYTFRGFVMPELEVTKFWTLVVASLTISLTSSFLIWVSSEE</sequence>
<dbReference type="PANTHER" id="PTHR37309">
    <property type="entry name" value="SLR0284 PROTEIN"/>
    <property type="match status" value="1"/>
</dbReference>
<evidence type="ECO:0000313" key="2">
    <source>
        <dbReference type="EMBL" id="OGY18367.1"/>
    </source>
</evidence>
<dbReference type="Pfam" id="PF04020">
    <property type="entry name" value="Phage_holin_4_2"/>
    <property type="match status" value="1"/>
</dbReference>
<dbReference type="Proteomes" id="UP000179233">
    <property type="component" value="Unassembled WGS sequence"/>
</dbReference>
<protein>
    <recommendedName>
        <fullName evidence="4">Phage holin family protein</fullName>
    </recommendedName>
</protein>
<organism evidence="2 3">
    <name type="scientific">Candidatus Chisholmbacteria bacterium RIFCSPHIGHO2_01_FULL_52_32</name>
    <dbReference type="NCBI Taxonomy" id="1797591"/>
    <lineage>
        <taxon>Bacteria</taxon>
        <taxon>Candidatus Chisholmiibacteriota</taxon>
    </lineage>
</organism>
<feature type="transmembrane region" description="Helical" evidence="1">
    <location>
        <begin position="69"/>
        <end position="91"/>
    </location>
</feature>
<reference evidence="2 3" key="1">
    <citation type="journal article" date="2016" name="Nat. Commun.">
        <title>Thousands of microbial genomes shed light on interconnected biogeochemical processes in an aquifer system.</title>
        <authorList>
            <person name="Anantharaman K."/>
            <person name="Brown C.T."/>
            <person name="Hug L.A."/>
            <person name="Sharon I."/>
            <person name="Castelle C.J."/>
            <person name="Probst A.J."/>
            <person name="Thomas B.C."/>
            <person name="Singh A."/>
            <person name="Wilkins M.J."/>
            <person name="Karaoz U."/>
            <person name="Brodie E.L."/>
            <person name="Williams K.H."/>
            <person name="Hubbard S.S."/>
            <person name="Banfield J.F."/>
        </authorList>
    </citation>
    <scope>NUCLEOTIDE SEQUENCE [LARGE SCALE GENOMIC DNA]</scope>
</reference>
<feature type="transmembrane region" description="Helical" evidence="1">
    <location>
        <begin position="33"/>
        <end position="57"/>
    </location>
</feature>
<evidence type="ECO:0008006" key="4">
    <source>
        <dbReference type="Google" id="ProtNLM"/>
    </source>
</evidence>
<keyword evidence="1" id="KW-1133">Transmembrane helix</keyword>
<keyword evidence="1" id="KW-0472">Membrane</keyword>